<accession>A0A8X8AYP1</accession>
<proteinExistence type="predicted"/>
<evidence type="ECO:0000313" key="1">
    <source>
        <dbReference type="EMBL" id="KAG2316420.1"/>
    </source>
</evidence>
<dbReference type="EMBL" id="JAAMPC010000004">
    <property type="protein sequence ID" value="KAG2316420.1"/>
    <property type="molecule type" value="Genomic_DNA"/>
</dbReference>
<organism evidence="1 2">
    <name type="scientific">Brassica carinata</name>
    <name type="common">Ethiopian mustard</name>
    <name type="synonym">Abyssinian cabbage</name>
    <dbReference type="NCBI Taxonomy" id="52824"/>
    <lineage>
        <taxon>Eukaryota</taxon>
        <taxon>Viridiplantae</taxon>
        <taxon>Streptophyta</taxon>
        <taxon>Embryophyta</taxon>
        <taxon>Tracheophyta</taxon>
        <taxon>Spermatophyta</taxon>
        <taxon>Magnoliopsida</taxon>
        <taxon>eudicotyledons</taxon>
        <taxon>Gunneridae</taxon>
        <taxon>Pentapetalae</taxon>
        <taxon>rosids</taxon>
        <taxon>malvids</taxon>
        <taxon>Brassicales</taxon>
        <taxon>Brassicaceae</taxon>
        <taxon>Brassiceae</taxon>
        <taxon>Brassica</taxon>
    </lineage>
</organism>
<comment type="caution">
    <text evidence="1">The sequence shown here is derived from an EMBL/GenBank/DDBJ whole genome shotgun (WGS) entry which is preliminary data.</text>
</comment>
<dbReference type="Proteomes" id="UP000886595">
    <property type="component" value="Unassembled WGS sequence"/>
</dbReference>
<keyword evidence="2" id="KW-1185">Reference proteome</keyword>
<reference evidence="1 2" key="1">
    <citation type="submission" date="2020-02" db="EMBL/GenBank/DDBJ databases">
        <authorList>
            <person name="Ma Q."/>
            <person name="Huang Y."/>
            <person name="Song X."/>
            <person name="Pei D."/>
        </authorList>
    </citation>
    <scope>NUCLEOTIDE SEQUENCE [LARGE SCALE GENOMIC DNA]</scope>
    <source>
        <strain evidence="1">Sxm20200214</strain>
        <tissue evidence="1">Leaf</tissue>
    </source>
</reference>
<gene>
    <name evidence="1" type="ORF">Bca52824_019542</name>
</gene>
<name>A0A8X8AYP1_BRACI</name>
<protein>
    <submittedName>
        <fullName evidence="1">Uncharacterized protein</fullName>
    </submittedName>
</protein>
<dbReference type="AlphaFoldDB" id="A0A8X8AYP1"/>
<sequence>MSSQIQTSTTVFRNSAPSTASQRLFPLRTVAVRQETSTAWRGVRCSGVDGHVYGGMREALLKQVLHTIGSNESVSNYSLLEIILDRKTNNVRLL</sequence>
<evidence type="ECO:0000313" key="2">
    <source>
        <dbReference type="Proteomes" id="UP000886595"/>
    </source>
</evidence>